<dbReference type="Proteomes" id="UP000177268">
    <property type="component" value="Unassembled WGS sequence"/>
</dbReference>
<accession>A0A1F5ZFQ4</accession>
<proteinExistence type="predicted"/>
<protein>
    <submittedName>
        <fullName evidence="1">Uncharacterized protein</fullName>
    </submittedName>
</protein>
<name>A0A1F5ZFQ4_9BACT</name>
<dbReference type="AlphaFoldDB" id="A0A1F5ZFQ4"/>
<comment type="caution">
    <text evidence="1">The sequence shown here is derived from an EMBL/GenBank/DDBJ whole genome shotgun (WGS) entry which is preliminary data.</text>
</comment>
<evidence type="ECO:0000313" key="1">
    <source>
        <dbReference type="EMBL" id="OGG11133.1"/>
    </source>
</evidence>
<dbReference type="EMBL" id="MFIZ01000036">
    <property type="protein sequence ID" value="OGG11133.1"/>
    <property type="molecule type" value="Genomic_DNA"/>
</dbReference>
<reference evidence="1 2" key="1">
    <citation type="journal article" date="2016" name="Nat. Commun.">
        <title>Thousands of microbial genomes shed light on interconnected biogeochemical processes in an aquifer system.</title>
        <authorList>
            <person name="Anantharaman K."/>
            <person name="Brown C.T."/>
            <person name="Hug L.A."/>
            <person name="Sharon I."/>
            <person name="Castelle C.J."/>
            <person name="Probst A.J."/>
            <person name="Thomas B.C."/>
            <person name="Singh A."/>
            <person name="Wilkins M.J."/>
            <person name="Karaoz U."/>
            <person name="Brodie E.L."/>
            <person name="Williams K.H."/>
            <person name="Hubbard S.S."/>
            <person name="Banfield J.F."/>
        </authorList>
    </citation>
    <scope>NUCLEOTIDE SEQUENCE [LARGE SCALE GENOMIC DNA]</scope>
</reference>
<evidence type="ECO:0000313" key="2">
    <source>
        <dbReference type="Proteomes" id="UP000177268"/>
    </source>
</evidence>
<sequence>MGALAALPLKLSPNFFVKSPQKWIFRRVGNGARRARPRGERCKALFIYAKKPPQIKREKKNAKI</sequence>
<gene>
    <name evidence="1" type="ORF">A2Z00_05500</name>
</gene>
<organism evidence="1 2">
    <name type="scientific">Candidatus Gottesmanbacteria bacterium RBG_13_45_10</name>
    <dbReference type="NCBI Taxonomy" id="1798370"/>
    <lineage>
        <taxon>Bacteria</taxon>
        <taxon>Candidatus Gottesmaniibacteriota</taxon>
    </lineage>
</organism>